<comment type="similarity">
    <text evidence="1">Belongs to the carbohydrate kinase PfkB family.</text>
</comment>
<dbReference type="AlphaFoldDB" id="A0A2T5K7S9"/>
<dbReference type="GO" id="GO:0008673">
    <property type="term" value="F:2-dehydro-3-deoxygluconokinase activity"/>
    <property type="evidence" value="ECO:0007669"/>
    <property type="project" value="TreeGrafter"/>
</dbReference>
<evidence type="ECO:0000313" key="5">
    <source>
        <dbReference type="EMBL" id="PTR18460.1"/>
    </source>
</evidence>
<dbReference type="GO" id="GO:0042840">
    <property type="term" value="P:D-glucuronate catabolic process"/>
    <property type="evidence" value="ECO:0007669"/>
    <property type="project" value="TreeGrafter"/>
</dbReference>
<feature type="domain" description="Carbohydrate kinase PfkB" evidence="4">
    <location>
        <begin position="8"/>
        <end position="299"/>
    </location>
</feature>
<dbReference type="GO" id="GO:0005829">
    <property type="term" value="C:cytosol"/>
    <property type="evidence" value="ECO:0007669"/>
    <property type="project" value="TreeGrafter"/>
</dbReference>
<dbReference type="CDD" id="cd01166">
    <property type="entry name" value="KdgK"/>
    <property type="match status" value="1"/>
</dbReference>
<dbReference type="Pfam" id="PF00294">
    <property type="entry name" value="PfkB"/>
    <property type="match status" value="1"/>
</dbReference>
<dbReference type="Proteomes" id="UP000244060">
    <property type="component" value="Unassembled WGS sequence"/>
</dbReference>
<evidence type="ECO:0000259" key="4">
    <source>
        <dbReference type="Pfam" id="PF00294"/>
    </source>
</evidence>
<dbReference type="PROSITE" id="PS00584">
    <property type="entry name" value="PFKB_KINASES_2"/>
    <property type="match status" value="1"/>
</dbReference>
<dbReference type="InterPro" id="IPR029056">
    <property type="entry name" value="Ribokinase-like"/>
</dbReference>
<dbReference type="SUPFAM" id="SSF53613">
    <property type="entry name" value="Ribokinase-like"/>
    <property type="match status" value="1"/>
</dbReference>
<dbReference type="GO" id="GO:0019698">
    <property type="term" value="P:D-galacturonate catabolic process"/>
    <property type="evidence" value="ECO:0007669"/>
    <property type="project" value="TreeGrafter"/>
</dbReference>
<proteinExistence type="inferred from homology"/>
<keyword evidence="6" id="KW-1185">Reference proteome</keyword>
<evidence type="ECO:0000256" key="1">
    <source>
        <dbReference type="ARBA" id="ARBA00010688"/>
    </source>
</evidence>
<evidence type="ECO:0000256" key="3">
    <source>
        <dbReference type="ARBA" id="ARBA00022777"/>
    </source>
</evidence>
<keyword evidence="3 5" id="KW-0418">Kinase</keyword>
<comment type="caution">
    <text evidence="5">The sequence shown here is derived from an EMBL/GenBank/DDBJ whole genome shotgun (WGS) entry which is preliminary data.</text>
</comment>
<dbReference type="PANTHER" id="PTHR43085:SF15">
    <property type="entry name" value="2-DEHYDRO-3-DEOXYGLUCONOKINASE"/>
    <property type="match status" value="1"/>
</dbReference>
<evidence type="ECO:0000313" key="6">
    <source>
        <dbReference type="Proteomes" id="UP000244060"/>
    </source>
</evidence>
<protein>
    <submittedName>
        <fullName evidence="5">2-keto-3-deoxygluconate kinase</fullName>
    </submittedName>
</protein>
<dbReference type="Gene3D" id="3.40.1190.20">
    <property type="match status" value="1"/>
</dbReference>
<dbReference type="InterPro" id="IPR011611">
    <property type="entry name" value="PfkB_dom"/>
</dbReference>
<dbReference type="PANTHER" id="PTHR43085">
    <property type="entry name" value="HEXOKINASE FAMILY MEMBER"/>
    <property type="match status" value="1"/>
</dbReference>
<evidence type="ECO:0000256" key="2">
    <source>
        <dbReference type="ARBA" id="ARBA00022679"/>
    </source>
</evidence>
<gene>
    <name evidence="5" type="ORF">C8J28_108181</name>
</gene>
<dbReference type="RefSeq" id="WP_180325210.1">
    <property type="nucleotide sequence ID" value="NZ_CP090021.1"/>
</dbReference>
<organism evidence="5 6">
    <name type="scientific">Cereibacter azotoformans</name>
    <dbReference type="NCBI Taxonomy" id="43057"/>
    <lineage>
        <taxon>Bacteria</taxon>
        <taxon>Pseudomonadati</taxon>
        <taxon>Pseudomonadota</taxon>
        <taxon>Alphaproteobacteria</taxon>
        <taxon>Rhodobacterales</taxon>
        <taxon>Paracoccaceae</taxon>
        <taxon>Cereibacter</taxon>
    </lineage>
</organism>
<dbReference type="InterPro" id="IPR002173">
    <property type="entry name" value="Carboh/pur_kinase_PfkB_CS"/>
</dbReference>
<name>A0A2T5K7S9_9RHOB</name>
<accession>A0A2T5K7S9</accession>
<dbReference type="EMBL" id="QAOT01000008">
    <property type="protein sequence ID" value="PTR18460.1"/>
    <property type="molecule type" value="Genomic_DNA"/>
</dbReference>
<dbReference type="GO" id="GO:0006974">
    <property type="term" value="P:DNA damage response"/>
    <property type="evidence" value="ECO:0007669"/>
    <property type="project" value="TreeGrafter"/>
</dbReference>
<sequence length="302" mass="31462">MSARSLKKRIVSVGECMVEMAPTGEGTYAMGFAGDTLNTAWYLRRALPADRPVDYLTAVGTDPISARMVAFFEEAGLGTAHVARLSDRTVGLYLIELTNGERSFAYWRGQSAARLLARDVAALEAGFAEAALIYLSGITLAILDPADRARLLEALAAARAAGSAVAFDPNLRPRLWPDPAAMCAAVTEAARHADIVLPSHEDEATFFGDADAAATAARYAAAGATLVVVKDGAGPMVTLTEDGQQSHPPERVQEVIDTTAAGDSFNAGFLAAHLTGAPLADAVRAGARLAARVIGARGALVP</sequence>
<dbReference type="InterPro" id="IPR050306">
    <property type="entry name" value="PfkB_Carbo_kinase"/>
</dbReference>
<reference evidence="5 6" key="1">
    <citation type="submission" date="2018-04" db="EMBL/GenBank/DDBJ databases">
        <title>Genomic Encyclopedia of Type Strains, Phase III (KMG-III): the genomes of soil and plant-associated and newly described type strains.</title>
        <authorList>
            <person name="Whitman W."/>
        </authorList>
    </citation>
    <scope>NUCLEOTIDE SEQUENCE [LARGE SCALE GENOMIC DNA]</scope>
    <source>
        <strain evidence="5 6">KA25</strain>
    </source>
</reference>
<keyword evidence="2" id="KW-0808">Transferase</keyword>